<feature type="signal peptide" evidence="1">
    <location>
        <begin position="1"/>
        <end position="22"/>
    </location>
</feature>
<accession>A0ABW2Z4T2</accession>
<name>A0ABW2Z4T2_9FLAO</name>
<evidence type="ECO:0000313" key="2">
    <source>
        <dbReference type="EMBL" id="MFD0761801.1"/>
    </source>
</evidence>
<keyword evidence="3" id="KW-1185">Reference proteome</keyword>
<feature type="chain" id="PRO_5045182219" evidence="1">
    <location>
        <begin position="23"/>
        <end position="225"/>
    </location>
</feature>
<dbReference type="RefSeq" id="WP_372801172.1">
    <property type="nucleotide sequence ID" value="NZ_JBHTIC010000006.1"/>
</dbReference>
<protein>
    <submittedName>
        <fullName evidence="2">Uncharacterized protein</fullName>
    </submittedName>
</protein>
<evidence type="ECO:0000256" key="1">
    <source>
        <dbReference type="SAM" id="SignalP"/>
    </source>
</evidence>
<proteinExistence type="predicted"/>
<sequence>MNTRLIKLCFLPCFLTCLFSYGQSESEQILNHSVSVTSLDLRSKELVGSPYVNDDFFPAKIKGIETAYPMRYNAYEDEMEFEKEGKFYNFNKVLNQEVVFLATNKKYKLFFDTENNDNSIGYFVVLFQGNKIDLLNKEKIKFFEAVKPKTGYDKYKPPTLKRVNDKFYIGYKNGTTTELPRKKQDVLKLFSEKSNDIQNYAKKNRLSFKDKEDLIQLFKYYNTLN</sequence>
<reference evidence="3" key="1">
    <citation type="journal article" date="2019" name="Int. J. Syst. Evol. Microbiol.">
        <title>The Global Catalogue of Microorganisms (GCM) 10K type strain sequencing project: providing services to taxonomists for standard genome sequencing and annotation.</title>
        <authorList>
            <consortium name="The Broad Institute Genomics Platform"/>
            <consortium name="The Broad Institute Genome Sequencing Center for Infectious Disease"/>
            <person name="Wu L."/>
            <person name="Ma J."/>
        </authorList>
    </citation>
    <scope>NUCLEOTIDE SEQUENCE [LARGE SCALE GENOMIC DNA]</scope>
    <source>
        <strain evidence="3">CCUG 60022</strain>
    </source>
</reference>
<organism evidence="2 3">
    <name type="scientific">Lutibacter aestuarii</name>
    <dbReference type="NCBI Taxonomy" id="861111"/>
    <lineage>
        <taxon>Bacteria</taxon>
        <taxon>Pseudomonadati</taxon>
        <taxon>Bacteroidota</taxon>
        <taxon>Flavobacteriia</taxon>
        <taxon>Flavobacteriales</taxon>
        <taxon>Flavobacteriaceae</taxon>
        <taxon>Lutibacter</taxon>
    </lineage>
</organism>
<dbReference type="EMBL" id="JBHTIC010000006">
    <property type="protein sequence ID" value="MFD0761801.1"/>
    <property type="molecule type" value="Genomic_DNA"/>
</dbReference>
<dbReference type="Proteomes" id="UP001597032">
    <property type="component" value="Unassembled WGS sequence"/>
</dbReference>
<gene>
    <name evidence="2" type="ORF">ACFQZW_06870</name>
</gene>
<comment type="caution">
    <text evidence="2">The sequence shown here is derived from an EMBL/GenBank/DDBJ whole genome shotgun (WGS) entry which is preliminary data.</text>
</comment>
<keyword evidence="1" id="KW-0732">Signal</keyword>
<evidence type="ECO:0000313" key="3">
    <source>
        <dbReference type="Proteomes" id="UP001597032"/>
    </source>
</evidence>